<sequence>RQPTPVGGSALDLRSSISSTTILDQDHPAYDRQLKRPRCSRLYAPTPQTRDLGREKGYESRNMKFAQADARADFGIFVRGSRCFRVKAGP</sequence>
<feature type="non-terminal residue" evidence="1">
    <location>
        <position position="90"/>
    </location>
</feature>
<evidence type="ECO:0000313" key="1">
    <source>
        <dbReference type="EMBL" id="KAG7051414.1"/>
    </source>
</evidence>
<organism evidence="1 2">
    <name type="scientific">Colletotrichum scovillei</name>
    <dbReference type="NCBI Taxonomy" id="1209932"/>
    <lineage>
        <taxon>Eukaryota</taxon>
        <taxon>Fungi</taxon>
        <taxon>Dikarya</taxon>
        <taxon>Ascomycota</taxon>
        <taxon>Pezizomycotina</taxon>
        <taxon>Sordariomycetes</taxon>
        <taxon>Hypocreomycetidae</taxon>
        <taxon>Glomerellales</taxon>
        <taxon>Glomerellaceae</taxon>
        <taxon>Colletotrichum</taxon>
        <taxon>Colletotrichum acutatum species complex</taxon>
    </lineage>
</organism>
<reference evidence="1" key="1">
    <citation type="submission" date="2021-05" db="EMBL/GenBank/DDBJ databases">
        <title>Comparative genomics of three Colletotrichum scovillei strains and genetic complementation revealed genes involved fungal growth and virulence on chili pepper.</title>
        <authorList>
            <person name="Hsieh D.-K."/>
            <person name="Chuang S.-C."/>
            <person name="Chen C.-Y."/>
            <person name="Chao Y.-T."/>
            <person name="Lu M.-Y.J."/>
            <person name="Lee M.-H."/>
            <person name="Shih M.-C."/>
        </authorList>
    </citation>
    <scope>NUCLEOTIDE SEQUENCE</scope>
    <source>
        <strain evidence="1">Coll-153</strain>
    </source>
</reference>
<evidence type="ECO:0000313" key="2">
    <source>
        <dbReference type="Proteomes" id="UP000699042"/>
    </source>
</evidence>
<proteinExistence type="predicted"/>
<accession>A0A9P7R9K1</accession>
<name>A0A9P7R9K1_9PEZI</name>
<dbReference type="AlphaFoldDB" id="A0A9P7R9K1"/>
<dbReference type="Proteomes" id="UP000699042">
    <property type="component" value="Unassembled WGS sequence"/>
</dbReference>
<protein>
    <submittedName>
        <fullName evidence="1">Uncharacterized protein</fullName>
    </submittedName>
</protein>
<keyword evidence="2" id="KW-1185">Reference proteome</keyword>
<gene>
    <name evidence="1" type="ORF">JMJ77_002038</name>
</gene>
<comment type="caution">
    <text evidence="1">The sequence shown here is derived from an EMBL/GenBank/DDBJ whole genome shotgun (WGS) entry which is preliminary data.</text>
</comment>
<dbReference type="EMBL" id="JAESDN010000004">
    <property type="protein sequence ID" value="KAG7051414.1"/>
    <property type="molecule type" value="Genomic_DNA"/>
</dbReference>